<organism evidence="1 2">
    <name type="scientific">Cytobacillus firmus</name>
    <name type="common">Bacillus firmus</name>
    <dbReference type="NCBI Taxonomy" id="1399"/>
    <lineage>
        <taxon>Bacteria</taxon>
        <taxon>Bacillati</taxon>
        <taxon>Bacillota</taxon>
        <taxon>Bacilli</taxon>
        <taxon>Bacillales</taxon>
        <taxon>Bacillaceae</taxon>
        <taxon>Cytobacillus</taxon>
    </lineage>
</organism>
<dbReference type="EMBL" id="VDEM01000035">
    <property type="protein sequence ID" value="KAF0823253.1"/>
    <property type="molecule type" value="Genomic_DNA"/>
</dbReference>
<proteinExistence type="predicted"/>
<dbReference type="AlphaFoldDB" id="A0A800NA08"/>
<evidence type="ECO:0000313" key="1">
    <source>
        <dbReference type="EMBL" id="KAF0823253.1"/>
    </source>
</evidence>
<accession>A0A800NA08</accession>
<comment type="caution">
    <text evidence="1">The sequence shown here is derived from an EMBL/GenBank/DDBJ whole genome shotgun (WGS) entry which is preliminary data.</text>
</comment>
<name>A0A800NA08_CYTFI</name>
<sequence>MIFGLLSALFLYQSIHETGHSRKKKLPWGIQEESVDKRLFQQSK</sequence>
<evidence type="ECO:0000313" key="2">
    <source>
        <dbReference type="Proteomes" id="UP000465778"/>
    </source>
</evidence>
<reference evidence="1 2" key="1">
    <citation type="journal article" date="2020" name="G3 (Bethesda)">
        <title>Whole Genome Sequencing and Comparative Genomics of Two Nematicidal Bacillus Strains Reveals a Wide Range of Possible Virulence Factors.</title>
        <authorList>
            <person name="Susic N."/>
            <person name="Janezic S."/>
            <person name="Rupnik M."/>
            <person name="Geric Stare B."/>
        </authorList>
    </citation>
    <scope>NUCLEOTIDE SEQUENCE [LARGE SCALE GENOMIC DNA]</scope>
    <source>
        <strain evidence="1 2">I-1582</strain>
    </source>
</reference>
<protein>
    <submittedName>
        <fullName evidence="1">Uncharacterized protein</fullName>
    </submittedName>
</protein>
<dbReference type="Proteomes" id="UP000465778">
    <property type="component" value="Unassembled WGS sequence"/>
</dbReference>
<gene>
    <name evidence="1" type="ORF">KIS1582_2974</name>
</gene>